<organism evidence="1 2">
    <name type="scientific">Caerostris extrusa</name>
    <name type="common">Bark spider</name>
    <name type="synonym">Caerostris bankana</name>
    <dbReference type="NCBI Taxonomy" id="172846"/>
    <lineage>
        <taxon>Eukaryota</taxon>
        <taxon>Metazoa</taxon>
        <taxon>Ecdysozoa</taxon>
        <taxon>Arthropoda</taxon>
        <taxon>Chelicerata</taxon>
        <taxon>Arachnida</taxon>
        <taxon>Araneae</taxon>
        <taxon>Araneomorphae</taxon>
        <taxon>Entelegynae</taxon>
        <taxon>Araneoidea</taxon>
        <taxon>Araneidae</taxon>
        <taxon>Caerostris</taxon>
    </lineage>
</organism>
<evidence type="ECO:0000313" key="1">
    <source>
        <dbReference type="EMBL" id="GIX88739.1"/>
    </source>
</evidence>
<protein>
    <submittedName>
        <fullName evidence="1">Uncharacterized protein</fullName>
    </submittedName>
</protein>
<gene>
    <name evidence="1" type="ORF">CEXT_203751</name>
</gene>
<accession>A0AAV4NYP3</accession>
<proteinExistence type="predicted"/>
<dbReference type="EMBL" id="BPLR01021355">
    <property type="protein sequence ID" value="GIX88739.1"/>
    <property type="molecule type" value="Genomic_DNA"/>
</dbReference>
<name>A0AAV4NYP3_CAEEX</name>
<sequence>MWKGVEACLDEKELGVRPDFGLERWRPMRDEWWRRTERAGDDRLLPLTGYSPDDDNLKELKKQHDDLQLVMRETICVGILTYTVYCQQQDVNNETIGDPDHQ</sequence>
<dbReference type="AlphaFoldDB" id="A0AAV4NYP3"/>
<reference evidence="1 2" key="1">
    <citation type="submission" date="2021-06" db="EMBL/GenBank/DDBJ databases">
        <title>Caerostris extrusa draft genome.</title>
        <authorList>
            <person name="Kono N."/>
            <person name="Arakawa K."/>
        </authorList>
    </citation>
    <scope>NUCLEOTIDE SEQUENCE [LARGE SCALE GENOMIC DNA]</scope>
</reference>
<dbReference type="Proteomes" id="UP001054945">
    <property type="component" value="Unassembled WGS sequence"/>
</dbReference>
<evidence type="ECO:0000313" key="2">
    <source>
        <dbReference type="Proteomes" id="UP001054945"/>
    </source>
</evidence>
<comment type="caution">
    <text evidence="1">The sequence shown here is derived from an EMBL/GenBank/DDBJ whole genome shotgun (WGS) entry which is preliminary data.</text>
</comment>
<keyword evidence="2" id="KW-1185">Reference proteome</keyword>